<dbReference type="GO" id="GO:0006412">
    <property type="term" value="P:translation"/>
    <property type="evidence" value="ECO:0007669"/>
    <property type="project" value="InterPro"/>
</dbReference>
<evidence type="ECO:0000313" key="4">
    <source>
        <dbReference type="Ensembl" id="ENSNVIP00000018298.1"/>
    </source>
</evidence>
<dbReference type="InterPro" id="IPR013810">
    <property type="entry name" value="Ribosomal_uS5_N"/>
</dbReference>
<dbReference type="Pfam" id="PF00333">
    <property type="entry name" value="Ribosomal_S5"/>
    <property type="match status" value="1"/>
</dbReference>
<dbReference type="SUPFAM" id="SSF54768">
    <property type="entry name" value="dsRNA-binding domain-like"/>
    <property type="match status" value="1"/>
</dbReference>
<dbReference type="InterPro" id="IPR000851">
    <property type="entry name" value="Ribosomal_uS5"/>
</dbReference>
<dbReference type="FunFam" id="3.30.160.20:FF:000133">
    <property type="entry name" value="40S ribosomal protein S2"/>
    <property type="match status" value="1"/>
</dbReference>
<keyword evidence="2" id="KW-0687">Ribonucleoprotein</keyword>
<dbReference type="PANTHER" id="PTHR13718">
    <property type="entry name" value="RIBOSOMAL S SUBUNIT"/>
    <property type="match status" value="1"/>
</dbReference>
<reference evidence="4" key="2">
    <citation type="submission" date="2025-09" db="UniProtKB">
        <authorList>
            <consortium name="Ensembl"/>
        </authorList>
    </citation>
    <scope>IDENTIFICATION</scope>
</reference>
<dbReference type="Ensembl" id="ENSNVIT00000021341.1">
    <property type="protein sequence ID" value="ENSNVIP00000018298.1"/>
    <property type="gene ID" value="ENSNVIG00000014342.1"/>
</dbReference>
<proteinExistence type="predicted"/>
<dbReference type="GO" id="GO:0003723">
    <property type="term" value="F:RNA binding"/>
    <property type="evidence" value="ECO:0007669"/>
    <property type="project" value="InterPro"/>
</dbReference>
<name>A0A8C7ERL6_NEOVI</name>
<accession>A0A8C7ERL6</accession>
<dbReference type="Proteomes" id="UP000694425">
    <property type="component" value="Unplaced"/>
</dbReference>
<dbReference type="PANTHER" id="PTHR13718:SF4">
    <property type="entry name" value="40S RIBOSOMAL PROTEIN S2"/>
    <property type="match status" value="1"/>
</dbReference>
<protein>
    <recommendedName>
        <fullName evidence="1">40S ribosomal protein S2</fullName>
    </recommendedName>
</protein>
<dbReference type="PROSITE" id="PS50881">
    <property type="entry name" value="S5_DSRBD"/>
    <property type="match status" value="1"/>
</dbReference>
<evidence type="ECO:0000256" key="1">
    <source>
        <dbReference type="ARBA" id="ARBA00035407"/>
    </source>
</evidence>
<evidence type="ECO:0000259" key="3">
    <source>
        <dbReference type="PROSITE" id="PS50881"/>
    </source>
</evidence>
<reference evidence="4" key="1">
    <citation type="submission" date="2025-08" db="UniProtKB">
        <authorList>
            <consortium name="Ensembl"/>
        </authorList>
    </citation>
    <scope>IDENTIFICATION</scope>
</reference>
<dbReference type="GeneTree" id="ENSGT00940000165666"/>
<keyword evidence="5" id="KW-1185">Reference proteome</keyword>
<dbReference type="AlphaFoldDB" id="A0A8C7ERL6"/>
<evidence type="ECO:0000256" key="2">
    <source>
        <dbReference type="PROSITE-ProRule" id="PRU00268"/>
    </source>
</evidence>
<keyword evidence="2" id="KW-0689">Ribosomal protein</keyword>
<feature type="domain" description="S5 DRBM" evidence="3">
    <location>
        <begin position="30"/>
        <end position="93"/>
    </location>
</feature>
<dbReference type="GO" id="GO:0022627">
    <property type="term" value="C:cytosolic small ribosomal subunit"/>
    <property type="evidence" value="ECO:0007669"/>
    <property type="project" value="TreeGrafter"/>
</dbReference>
<organism evidence="4 5">
    <name type="scientific">Neovison vison</name>
    <name type="common">American mink</name>
    <name type="synonym">Mustela vison</name>
    <dbReference type="NCBI Taxonomy" id="452646"/>
    <lineage>
        <taxon>Eukaryota</taxon>
        <taxon>Metazoa</taxon>
        <taxon>Chordata</taxon>
        <taxon>Craniata</taxon>
        <taxon>Vertebrata</taxon>
        <taxon>Euteleostomi</taxon>
        <taxon>Mammalia</taxon>
        <taxon>Eutheria</taxon>
        <taxon>Laurasiatheria</taxon>
        <taxon>Carnivora</taxon>
        <taxon>Caniformia</taxon>
        <taxon>Musteloidea</taxon>
        <taxon>Mustelidae</taxon>
        <taxon>Mustelinae</taxon>
        <taxon>Neogale</taxon>
    </lineage>
</organism>
<sequence>MKIKSLEEIYLFSLPIKEPEIIDFFPGGILKDEVLKILPVQNQTCDGQQSRFKVFDVIGDYNGHLGLGVKYPRKVATAICGATILAKLSIISLPGGYWRNEIGKPTPSHVR</sequence>
<dbReference type="GO" id="GO:0003735">
    <property type="term" value="F:structural constituent of ribosome"/>
    <property type="evidence" value="ECO:0007669"/>
    <property type="project" value="UniProtKB-UniRule"/>
</dbReference>
<dbReference type="Gene3D" id="3.30.160.20">
    <property type="match status" value="1"/>
</dbReference>
<evidence type="ECO:0000313" key="5">
    <source>
        <dbReference type="Proteomes" id="UP000694425"/>
    </source>
</evidence>